<dbReference type="AlphaFoldDB" id="X0V7A1"/>
<name>X0V7A1_9ZZZZ</name>
<accession>X0V7A1</accession>
<feature type="non-terminal residue" evidence="1">
    <location>
        <position position="99"/>
    </location>
</feature>
<comment type="caution">
    <text evidence="1">The sequence shown here is derived from an EMBL/GenBank/DDBJ whole genome shotgun (WGS) entry which is preliminary data.</text>
</comment>
<organism evidence="1">
    <name type="scientific">marine sediment metagenome</name>
    <dbReference type="NCBI Taxonomy" id="412755"/>
    <lineage>
        <taxon>unclassified sequences</taxon>
        <taxon>metagenomes</taxon>
        <taxon>ecological metagenomes</taxon>
    </lineage>
</organism>
<dbReference type="EMBL" id="BARS01023071">
    <property type="protein sequence ID" value="GAG07267.1"/>
    <property type="molecule type" value="Genomic_DNA"/>
</dbReference>
<sequence>MSERLRNELAGLIETLDRSGAARLRSASEGGLVIDVDFDVVSLYRGAHAAVAARDGVVVVRYQLHPQHPRVTPAAVALTRQLFNVHINDPENRASQLPP</sequence>
<evidence type="ECO:0000313" key="1">
    <source>
        <dbReference type="EMBL" id="GAG07267.1"/>
    </source>
</evidence>
<protein>
    <submittedName>
        <fullName evidence="1">Uncharacterized protein</fullName>
    </submittedName>
</protein>
<reference evidence="1" key="1">
    <citation type="journal article" date="2014" name="Front. Microbiol.">
        <title>High frequency of phylogenetically diverse reductive dehalogenase-homologous genes in deep subseafloor sedimentary metagenomes.</title>
        <authorList>
            <person name="Kawai M."/>
            <person name="Futagami T."/>
            <person name="Toyoda A."/>
            <person name="Takaki Y."/>
            <person name="Nishi S."/>
            <person name="Hori S."/>
            <person name="Arai W."/>
            <person name="Tsubouchi T."/>
            <person name="Morono Y."/>
            <person name="Uchiyama I."/>
            <person name="Ito T."/>
            <person name="Fujiyama A."/>
            <person name="Inagaki F."/>
            <person name="Takami H."/>
        </authorList>
    </citation>
    <scope>NUCLEOTIDE SEQUENCE</scope>
    <source>
        <strain evidence="1">Expedition CK06-06</strain>
    </source>
</reference>
<gene>
    <name evidence="1" type="ORF">S01H1_36782</name>
</gene>
<proteinExistence type="predicted"/>